<gene>
    <name evidence="1" type="primary">id373</name>
</gene>
<dbReference type="EMBL" id="AH010242">
    <property type="protein sequence ID" value="AAG60861.1"/>
    <property type="molecule type" value="Genomic_DNA"/>
</dbReference>
<evidence type="ECO:0000313" key="1">
    <source>
        <dbReference type="EMBL" id="AAG60861.1"/>
    </source>
</evidence>
<sequence length="211" mass="24442">MSRMRRCRMFDVCHIRSTRGDHLSASAPIMGASSPIGEWCENCCAHRWFLESPEDRMHAVVLVKQPFVDVRGWWPKMRKHLRALDPSGCGVPSCEQFHADLAPLRWRSRCRHVLTRSADRVRRNRCMICQPFFRETGALAPRRAARPVSSEQSQLRFGSTCQRASSRSDYLLGACWDRVKQFWAELSFRARAFSCKKQSQHLCKQTEIENG</sequence>
<dbReference type="AlphaFoldDB" id="Q9ANB2"/>
<organism evidence="1">
    <name type="scientific">Bradyrhizobium japonicum</name>
    <dbReference type="NCBI Taxonomy" id="375"/>
    <lineage>
        <taxon>Bacteria</taxon>
        <taxon>Pseudomonadati</taxon>
        <taxon>Pseudomonadota</taxon>
        <taxon>Alphaproteobacteria</taxon>
        <taxon>Hyphomicrobiales</taxon>
        <taxon>Nitrobacteraceae</taxon>
        <taxon>Bradyrhizobium</taxon>
    </lineage>
</organism>
<name>Q9ANB2_BRAJP</name>
<reference evidence="1" key="1">
    <citation type="journal article" date="2001" name="J. Bacteriol.">
        <title>Potential symbiosis-specific genes uncovered by sequencing a 410-kb DNA region of the Bradyrhizobium japonicum chromosome.</title>
        <authorList>
            <person name="Gottfert M."/>
            <person name="Rothlisberger S."/>
            <person name="Kundig C."/>
            <person name="Beck C."/>
            <person name="Marty R."/>
            <person name="Hennecke H."/>
        </authorList>
    </citation>
    <scope>NUCLEOTIDE SEQUENCE</scope>
    <source>
        <strain evidence="1">110spc4</strain>
    </source>
</reference>
<accession>Q9ANB2</accession>
<protein>
    <submittedName>
        <fullName evidence="1">ID373</fullName>
    </submittedName>
</protein>
<proteinExistence type="predicted"/>